<dbReference type="GO" id="GO:0016787">
    <property type="term" value="F:hydrolase activity"/>
    <property type="evidence" value="ECO:0007669"/>
    <property type="project" value="UniProtKB-KW"/>
</dbReference>
<proteinExistence type="predicted"/>
<evidence type="ECO:0000256" key="1">
    <source>
        <dbReference type="SAM" id="Coils"/>
    </source>
</evidence>
<organism evidence="3 4">
    <name type="scientific">Microbacterium sufflavum</name>
    <dbReference type="NCBI Taxonomy" id="2851649"/>
    <lineage>
        <taxon>Bacteria</taxon>
        <taxon>Bacillati</taxon>
        <taxon>Actinomycetota</taxon>
        <taxon>Actinomycetes</taxon>
        <taxon>Micrococcales</taxon>
        <taxon>Microbacteriaceae</taxon>
        <taxon>Microbacterium</taxon>
    </lineage>
</organism>
<accession>A0ABY4IEA7</accession>
<dbReference type="InterPro" id="IPR010427">
    <property type="entry name" value="DUF1023"/>
</dbReference>
<evidence type="ECO:0000313" key="3">
    <source>
        <dbReference type="EMBL" id="UPL11071.1"/>
    </source>
</evidence>
<evidence type="ECO:0000259" key="2">
    <source>
        <dbReference type="Pfam" id="PF06259"/>
    </source>
</evidence>
<dbReference type="EMBL" id="CP078076">
    <property type="protein sequence ID" value="UPL11071.1"/>
    <property type="molecule type" value="Genomic_DNA"/>
</dbReference>
<evidence type="ECO:0000313" key="4">
    <source>
        <dbReference type="Proteomes" id="UP000831467"/>
    </source>
</evidence>
<feature type="domain" description="DUF1023" evidence="2">
    <location>
        <begin position="379"/>
        <end position="491"/>
    </location>
</feature>
<keyword evidence="1" id="KW-0175">Coiled coil</keyword>
<dbReference type="Pfam" id="PF06259">
    <property type="entry name" value="Abhydrolase_8"/>
    <property type="match status" value="1"/>
</dbReference>
<reference evidence="3 4" key="1">
    <citation type="submission" date="2021-06" db="EMBL/GenBank/DDBJ databases">
        <title>Genome-based taxonomic framework of Microbacterium strains isolated from marine environment, the description of four new species and reclassification of four preexisting species.</title>
        <authorList>
            <person name="Lee S.D."/>
            <person name="Kim S.-M."/>
            <person name="Byeon Y.-S."/>
            <person name="Yang H.L."/>
            <person name="Kim I.S."/>
        </authorList>
    </citation>
    <scope>NUCLEOTIDE SEQUENCE [LARGE SCALE GENOMIC DNA]</scope>
    <source>
        <strain evidence="3 4">SSW1-51</strain>
    </source>
</reference>
<feature type="coiled-coil region" evidence="1">
    <location>
        <begin position="263"/>
        <end position="290"/>
    </location>
</feature>
<keyword evidence="4" id="KW-1185">Reference proteome</keyword>
<name>A0ABY4IEA7_9MICO</name>
<gene>
    <name evidence="3" type="ORF">KV394_08080</name>
</gene>
<dbReference type="Proteomes" id="UP000831467">
    <property type="component" value="Chromosome"/>
</dbReference>
<dbReference type="RefSeq" id="WP_247982764.1">
    <property type="nucleotide sequence ID" value="NZ_CP078076.1"/>
</dbReference>
<sequence length="645" mass="67850">MSLPGLIDDPARGDVGAVTGAATAFTTRATSARARKGDADTALAGLTSMTASASDALGARVLLLAQRFGEAAEGLDGISAAITTYATDLEALKGEAARRLRTAQNAYDHIFVRRAEALNAASEFVAGWALPWDAVLPSWMYLDDPGYLHRWQAAIDAYHAARSSYNALADERATIDQRAATALAAVPLVVAVTQGGKVGPGGFSAAGLIWAGDVNGITAESLAGLGDPGIIRETWNAMDEETRTALLAASSLLLGNLNGIPIRDRVTANHKNIRDEIARREAEIARLQALVDSLKTGDRADAWEAKGYLDEIAKLREPIDYWQSLLDQDYTWWDESERKHTDKGAGARVVVFDPGADAVGTYHGPIDPTTGDIPAWIRNVAVSVPGTTTTMTSFGDGTGAQLYRSAGPDTAVFQWAGGTFPQLELPGPTDASYSRDLAPKLVDFVAGIDKPSGSTLTVLGHSYGGATVGLAEKAGLVADRILYVSAAGMGAGVSGVEDFPHTSAVPHYSMMARGDLVVGLIQGNGAGQMHGQSPLTADGVTRLETGWIQDERGGRVVDLEDYNVEGNGTPRGIDSHSSVYDPRSVAFDNIIAVITGGDAMLFAPDDVYNPRPIVVPGGAPIVQAPVRTDGIDKPDFVPEYARIEG</sequence>
<keyword evidence="3" id="KW-0378">Hydrolase</keyword>
<protein>
    <submittedName>
        <fullName evidence="3">Alpha/beta hydrolase family protein</fullName>
    </submittedName>
</protein>